<evidence type="ECO:0000313" key="2">
    <source>
        <dbReference type="Proteomes" id="UP000193587"/>
    </source>
</evidence>
<accession>A0A1X4HB09</accession>
<dbReference type="GO" id="GO:0006355">
    <property type="term" value="P:regulation of DNA-templated transcription"/>
    <property type="evidence" value="ECO:0007669"/>
    <property type="project" value="InterPro"/>
</dbReference>
<comment type="caution">
    <text evidence="1">The sequence shown here is derived from an EMBL/GenBank/DDBJ whole genome shotgun (WGS) entry which is preliminary data.</text>
</comment>
<reference evidence="1 2" key="1">
    <citation type="submission" date="2017-04" db="EMBL/GenBank/DDBJ databases">
        <title>MLSA of the genus Halorubrum.</title>
        <authorList>
            <person name="De La Haba R."/>
            <person name="Sanchez-Porro C."/>
            <person name="Infante-Dominguez C."/>
            <person name="Ventosa A."/>
        </authorList>
    </citation>
    <scope>NUCLEOTIDE SEQUENCE [LARGE SCALE GENOMIC DNA]</scope>
    <source>
        <strain evidence="1 2">DSM 17463</strain>
    </source>
</reference>
<gene>
    <name evidence="1" type="ORF">B9H04_02350</name>
</gene>
<dbReference type="EMBL" id="NEDJ01000004">
    <property type="protein sequence ID" value="OSP10585.1"/>
    <property type="molecule type" value="Genomic_DNA"/>
</dbReference>
<dbReference type="SUPFAM" id="SSF47598">
    <property type="entry name" value="Ribbon-helix-helix"/>
    <property type="match status" value="1"/>
</dbReference>
<dbReference type="InterPro" id="IPR013321">
    <property type="entry name" value="Arc_rbn_hlx_hlx"/>
</dbReference>
<dbReference type="Proteomes" id="UP000193587">
    <property type="component" value="Unassembled WGS sequence"/>
</dbReference>
<organism evidence="1 2">
    <name type="scientific">Halorubrum ezzemoulense DSM 17463</name>
    <dbReference type="NCBI Taxonomy" id="1121945"/>
    <lineage>
        <taxon>Archaea</taxon>
        <taxon>Methanobacteriati</taxon>
        <taxon>Methanobacteriota</taxon>
        <taxon>Stenosarchaea group</taxon>
        <taxon>Halobacteria</taxon>
        <taxon>Halobacteriales</taxon>
        <taxon>Haloferacaceae</taxon>
        <taxon>Halorubrum</taxon>
    </lineage>
</organism>
<proteinExistence type="predicted"/>
<dbReference type="Pfam" id="PF09274">
    <property type="entry name" value="ParG"/>
    <property type="match status" value="1"/>
</dbReference>
<dbReference type="AlphaFoldDB" id="A0A1X4HB09"/>
<evidence type="ECO:0000313" key="1">
    <source>
        <dbReference type="EMBL" id="OSP10585.1"/>
    </source>
</evidence>
<dbReference type="InterPro" id="IPR010985">
    <property type="entry name" value="Ribbon_hlx_hlx"/>
</dbReference>
<dbReference type="eggNOG" id="arCOG06439">
    <property type="taxonomic scope" value="Archaea"/>
</dbReference>
<sequence length="45" mass="5184">MTKRLSVDFEDDVYKEFSKKCIEVDETKSDVVRGLVNDWLDESGG</sequence>
<name>A0A1X4HB09_HALEZ</name>
<protein>
    <submittedName>
        <fullName evidence="1">Uncharacterized protein</fullName>
    </submittedName>
</protein>
<dbReference type="STRING" id="1121945.GCA_000421805_00443"/>
<dbReference type="InterPro" id="IPR015354">
    <property type="entry name" value="DNA_partition_ParG"/>
</dbReference>
<dbReference type="Gene3D" id="1.10.1220.10">
    <property type="entry name" value="Met repressor-like"/>
    <property type="match status" value="1"/>
</dbReference>
<dbReference type="RefSeq" id="WP_080508541.1">
    <property type="nucleotide sequence ID" value="NZ_ATXS01000001.1"/>
</dbReference>